<proteinExistence type="inferred from homology"/>
<keyword evidence="3 6" id="KW-0812">Transmembrane</keyword>
<keyword evidence="4 6" id="KW-1133">Transmembrane helix</keyword>
<evidence type="ECO:0000256" key="4">
    <source>
        <dbReference type="ARBA" id="ARBA00022989"/>
    </source>
</evidence>
<dbReference type="HAMAP" id="MF_00363">
    <property type="entry name" value="UPF0154"/>
    <property type="match status" value="1"/>
</dbReference>
<evidence type="ECO:0000256" key="2">
    <source>
        <dbReference type="ARBA" id="ARBA00006694"/>
    </source>
</evidence>
<protein>
    <recommendedName>
        <fullName evidence="6">UPF0154 protein KAK10_01130</fullName>
    </recommendedName>
</protein>
<organism evidence="7 8">
    <name type="scientific">Periweissella beninensis</name>
    <dbReference type="NCBI Taxonomy" id="504936"/>
    <lineage>
        <taxon>Bacteria</taxon>
        <taxon>Bacillati</taxon>
        <taxon>Bacillota</taxon>
        <taxon>Bacilli</taxon>
        <taxon>Lactobacillales</taxon>
        <taxon>Lactobacillaceae</taxon>
        <taxon>Periweissella</taxon>
    </lineage>
</organism>
<name>A0ABT0VI04_9LACO</name>
<evidence type="ECO:0000256" key="5">
    <source>
        <dbReference type="ARBA" id="ARBA00023136"/>
    </source>
</evidence>
<comment type="similarity">
    <text evidence="2 6">Belongs to the UPF0154 family.</text>
</comment>
<dbReference type="Proteomes" id="UP001057481">
    <property type="component" value="Unassembled WGS sequence"/>
</dbReference>
<keyword evidence="6" id="KW-1003">Cell membrane</keyword>
<gene>
    <name evidence="7" type="ORF">KAK10_01130</name>
</gene>
<evidence type="ECO:0000313" key="7">
    <source>
        <dbReference type="EMBL" id="MCM2436539.1"/>
    </source>
</evidence>
<evidence type="ECO:0000256" key="3">
    <source>
        <dbReference type="ARBA" id="ARBA00022692"/>
    </source>
</evidence>
<keyword evidence="5 6" id="KW-0472">Membrane</keyword>
<keyword evidence="8" id="KW-1185">Reference proteome</keyword>
<comment type="subcellular location">
    <subcellularLocation>
        <location evidence="6">Cell membrane</location>
        <topology evidence="6">Single-pass membrane protein</topology>
    </subcellularLocation>
    <subcellularLocation>
        <location evidence="1">Membrane</location>
        <topology evidence="1">Single-pass membrane protein</topology>
    </subcellularLocation>
</comment>
<evidence type="ECO:0000313" key="8">
    <source>
        <dbReference type="Proteomes" id="UP001057481"/>
    </source>
</evidence>
<dbReference type="Pfam" id="PF03672">
    <property type="entry name" value="UPF0154"/>
    <property type="match status" value="1"/>
</dbReference>
<reference evidence="7" key="1">
    <citation type="submission" date="2021-04" db="EMBL/GenBank/DDBJ databases">
        <title>Taxonomic assessment of Weissella genus.</title>
        <authorList>
            <person name="Fanelli F."/>
            <person name="Chieffi D."/>
            <person name="Dell'Aquila A."/>
            <person name="Gyu-Sung C."/>
            <person name="Franz C.M.A.P."/>
            <person name="Fusco V."/>
        </authorList>
    </citation>
    <scope>NUCLEOTIDE SEQUENCE</scope>
    <source>
        <strain evidence="7">LMG 25373</strain>
    </source>
</reference>
<dbReference type="RefSeq" id="WP_205142985.1">
    <property type="nucleotide sequence ID" value="NZ_JAFBDN010000002.1"/>
</dbReference>
<evidence type="ECO:0000256" key="1">
    <source>
        <dbReference type="ARBA" id="ARBA00004167"/>
    </source>
</evidence>
<evidence type="ECO:0000256" key="6">
    <source>
        <dbReference type="HAMAP-Rule" id="MF_00363"/>
    </source>
</evidence>
<accession>A0ABT0VI04</accession>
<dbReference type="InterPro" id="IPR005359">
    <property type="entry name" value="UPF0154"/>
</dbReference>
<sequence>MVSTGIMVLAVIIALVIGVVGGFFMARKYMETYLKKNPPISEEMIRSMMISMGQTPSQKRLNQVMASMRNRKD</sequence>
<dbReference type="EMBL" id="JAGMVS010000037">
    <property type="protein sequence ID" value="MCM2436539.1"/>
    <property type="molecule type" value="Genomic_DNA"/>
</dbReference>
<feature type="transmembrane region" description="Helical" evidence="6">
    <location>
        <begin position="6"/>
        <end position="26"/>
    </location>
</feature>
<comment type="caution">
    <text evidence="7">The sequence shown here is derived from an EMBL/GenBank/DDBJ whole genome shotgun (WGS) entry which is preliminary data.</text>
</comment>